<feature type="coiled-coil region" evidence="1">
    <location>
        <begin position="52"/>
        <end position="79"/>
    </location>
</feature>
<accession>A0A098MFI9</accession>
<protein>
    <submittedName>
        <fullName evidence="2">Uncharacterized protein</fullName>
    </submittedName>
</protein>
<reference evidence="2 3" key="2">
    <citation type="submission" date="2014-10" db="EMBL/GenBank/DDBJ databases">
        <title>Comparative genomics of the Paenibacillus odorifer group.</title>
        <authorList>
            <person name="Tsai Y.-C."/>
            <person name="Martin N."/>
            <person name="Korlach J."/>
            <person name="Wiedmann M."/>
        </authorList>
    </citation>
    <scope>NUCLEOTIDE SEQUENCE [LARGE SCALE GENOMIC DNA]</scope>
    <source>
        <strain evidence="2 3">DSM 18334</strain>
    </source>
</reference>
<sequence>MQFTKIKDFLKEQEAISGKQGVFQRERDSALERVQAIKAEYSTTMKQSFESGADVTAKLDSLSDQLAAAEKEFRRKDLALTMSAGVKGKMPADEVMIAWNTDYLPKYRAEVFNPLAAALEKARDDYYRAYAACAASVQAIEVERESVVYTLDPNYGLSNRYVYKLQKPDYFSKSARYVIKPEDIQKLALGQKPDNAELKGGA</sequence>
<dbReference type="STRING" id="268407.PWYN_01050"/>
<proteinExistence type="predicted"/>
<evidence type="ECO:0000313" key="2">
    <source>
        <dbReference type="EMBL" id="KGE20798.1"/>
    </source>
</evidence>
<reference evidence="2 3" key="1">
    <citation type="submission" date="2014-08" db="EMBL/GenBank/DDBJ databases">
        <authorList>
            <person name="den Bakker H.C."/>
        </authorList>
    </citation>
    <scope>NUCLEOTIDE SEQUENCE [LARGE SCALE GENOMIC DNA]</scope>
    <source>
        <strain evidence="2 3">DSM 18334</strain>
    </source>
</reference>
<evidence type="ECO:0000313" key="3">
    <source>
        <dbReference type="Proteomes" id="UP000029734"/>
    </source>
</evidence>
<dbReference type="EMBL" id="JQCR01000001">
    <property type="protein sequence ID" value="KGE20798.1"/>
    <property type="molecule type" value="Genomic_DNA"/>
</dbReference>
<gene>
    <name evidence="2" type="ORF">PWYN_01050</name>
</gene>
<name>A0A098MFI9_9BACL</name>
<keyword evidence="1" id="KW-0175">Coiled coil</keyword>
<evidence type="ECO:0000256" key="1">
    <source>
        <dbReference type="SAM" id="Coils"/>
    </source>
</evidence>
<organism evidence="2 3">
    <name type="scientific">Paenibacillus wynnii</name>
    <dbReference type="NCBI Taxonomy" id="268407"/>
    <lineage>
        <taxon>Bacteria</taxon>
        <taxon>Bacillati</taxon>
        <taxon>Bacillota</taxon>
        <taxon>Bacilli</taxon>
        <taxon>Bacillales</taxon>
        <taxon>Paenibacillaceae</taxon>
        <taxon>Paenibacillus</taxon>
    </lineage>
</organism>
<dbReference type="Proteomes" id="UP000029734">
    <property type="component" value="Unassembled WGS sequence"/>
</dbReference>
<dbReference type="AlphaFoldDB" id="A0A098MFI9"/>
<dbReference type="OrthoDB" id="190419at44249"/>
<keyword evidence="3" id="KW-1185">Reference proteome</keyword>
<dbReference type="RefSeq" id="WP_036647458.1">
    <property type="nucleotide sequence ID" value="NZ_JQCR01000001.1"/>
</dbReference>
<comment type="caution">
    <text evidence="2">The sequence shown here is derived from an EMBL/GenBank/DDBJ whole genome shotgun (WGS) entry which is preliminary data.</text>
</comment>